<dbReference type="InterPro" id="IPR056252">
    <property type="entry name" value="Alfy-like_Arm-like"/>
</dbReference>
<dbReference type="SMART" id="SM00320">
    <property type="entry name" value="WD40"/>
    <property type="match status" value="5"/>
</dbReference>
<dbReference type="PROSITE" id="PS50197">
    <property type="entry name" value="BEACH"/>
    <property type="match status" value="1"/>
</dbReference>
<dbReference type="InterPro" id="IPR001680">
    <property type="entry name" value="WD40_rpt"/>
</dbReference>
<feature type="domain" description="BEACH-type PH" evidence="6">
    <location>
        <begin position="2451"/>
        <end position="2576"/>
    </location>
</feature>
<gene>
    <name evidence="7" type="ORF">HHUSO_G16688</name>
</gene>
<dbReference type="Pfam" id="PF23295">
    <property type="entry name" value="Arm_4"/>
    <property type="match status" value="1"/>
</dbReference>
<dbReference type="PROSITE" id="PS50294">
    <property type="entry name" value="WD_REPEATS_REGION"/>
    <property type="match status" value="1"/>
</dbReference>
<evidence type="ECO:0000256" key="4">
    <source>
        <dbReference type="SAM" id="MobiDB-lite"/>
    </source>
</evidence>
<feature type="region of interest" description="Disordered" evidence="4">
    <location>
        <begin position="831"/>
        <end position="853"/>
    </location>
</feature>
<evidence type="ECO:0000256" key="2">
    <source>
        <dbReference type="ARBA" id="ARBA00022737"/>
    </source>
</evidence>
<comment type="caution">
    <text evidence="7">The sequence shown here is derived from an EMBL/GenBank/DDBJ whole genome shotgun (WGS) entry which is preliminary data.</text>
</comment>
<accession>A0ABR0ZBH6</accession>
<dbReference type="InterPro" id="IPR011993">
    <property type="entry name" value="PH-like_dom_sf"/>
</dbReference>
<dbReference type="InterPro" id="IPR011989">
    <property type="entry name" value="ARM-like"/>
</dbReference>
<dbReference type="InterPro" id="IPR000409">
    <property type="entry name" value="BEACH_dom"/>
</dbReference>
<dbReference type="InterPro" id="IPR015943">
    <property type="entry name" value="WD40/YVTN_repeat-like_dom_sf"/>
</dbReference>
<dbReference type="EMBL" id="JAHFZB010000014">
    <property type="protein sequence ID" value="KAK6482113.1"/>
    <property type="molecule type" value="Genomic_DNA"/>
</dbReference>
<evidence type="ECO:0000259" key="5">
    <source>
        <dbReference type="PROSITE" id="PS50197"/>
    </source>
</evidence>
<dbReference type="Gene3D" id="2.130.10.10">
    <property type="entry name" value="YVTN repeat-like/Quinoprotein amine dehydrogenase"/>
    <property type="match status" value="1"/>
</dbReference>
<feature type="region of interest" description="Disordered" evidence="4">
    <location>
        <begin position="2882"/>
        <end position="2906"/>
    </location>
</feature>
<dbReference type="SUPFAM" id="SSF50729">
    <property type="entry name" value="PH domain-like"/>
    <property type="match status" value="1"/>
</dbReference>
<dbReference type="InterPro" id="IPR036322">
    <property type="entry name" value="WD40_repeat_dom_sf"/>
</dbReference>
<dbReference type="PANTHER" id="PTHR46108">
    <property type="entry name" value="BLUE CHEESE"/>
    <property type="match status" value="1"/>
</dbReference>
<feature type="compositionally biased region" description="Basic and acidic residues" evidence="4">
    <location>
        <begin position="2359"/>
        <end position="2369"/>
    </location>
</feature>
<feature type="compositionally biased region" description="Polar residues" evidence="4">
    <location>
        <begin position="2890"/>
        <end position="2903"/>
    </location>
</feature>
<dbReference type="Gene3D" id="1.25.10.10">
    <property type="entry name" value="Leucine-rich Repeat Variant"/>
    <property type="match status" value="1"/>
</dbReference>
<evidence type="ECO:0000256" key="1">
    <source>
        <dbReference type="ARBA" id="ARBA00022574"/>
    </source>
</evidence>
<evidence type="ECO:0000313" key="8">
    <source>
        <dbReference type="Proteomes" id="UP001369086"/>
    </source>
</evidence>
<evidence type="ECO:0000256" key="3">
    <source>
        <dbReference type="PROSITE-ProRule" id="PRU00221"/>
    </source>
</evidence>
<feature type="domain" description="BEACH" evidence="5">
    <location>
        <begin position="2593"/>
        <end position="2887"/>
    </location>
</feature>
<evidence type="ECO:0000313" key="7">
    <source>
        <dbReference type="EMBL" id="KAK6482113.1"/>
    </source>
</evidence>
<dbReference type="SUPFAM" id="SSF50978">
    <property type="entry name" value="WD40 repeat-like"/>
    <property type="match status" value="1"/>
</dbReference>
<dbReference type="Pfam" id="PF14844">
    <property type="entry name" value="PH_BEACH"/>
    <property type="match status" value="1"/>
</dbReference>
<dbReference type="CDD" id="cd01201">
    <property type="entry name" value="PH_BEACH"/>
    <property type="match status" value="1"/>
</dbReference>
<dbReference type="Gene3D" id="2.30.29.30">
    <property type="entry name" value="Pleckstrin-homology domain (PH domain)/Phosphotyrosine-binding domain (PTB)"/>
    <property type="match status" value="1"/>
</dbReference>
<dbReference type="Proteomes" id="UP001369086">
    <property type="component" value="Unassembled WGS sequence"/>
</dbReference>
<dbReference type="InterPro" id="IPR023362">
    <property type="entry name" value="PH-BEACH_dom"/>
</dbReference>
<sequence>MYRQNNIWNEMSHLETVTRIAEMNKKGLTELNIILQIMESRQESEKELQSSGTSTDYQLKDNKQEDSNLTSIPNIEEMDLTHALTILREKLLQFEQSIHQLKQDEREQTITNLLPLFIKIAENTAGEEKLANIQTFAGEIAQIMVENIEEKLRNKPAEEARFAVEQFIQWKEEASTNKGWLLLKSVWLLCSVDSETVSIIITSGIPAILLKCLYLFVAFPSNSETTEDNPEHSFQEIFTQTLLKLCSDLNCVEEMVQTRELQCLIIAMTSLWDQCCSSWRRSASLVLRAISSVQALNTVKSLQAMNCIKICTQNLAKIVDQVPPSVLAEVAVSVFSFIKDSYSTSPGLLAEFENNEGYRILQTILCRQAEMNEENGKPVEDLLNFIAHLTLCGQAELKVAICVSNPQPPGFRFDPPLATGTTVKNLPAFRILQSAFQQSGSTYICTQILSTIKQIWTWTRANFFLLEWTLQSLSQLADSICLKPLQIHTQFFQLVEMVVFELDYIPHETLQKIQYLIKENFSTRFTMAALKCFYNLTMHTVLFNDVFSDSGLLKLLLDELRKQAKILRKAGITGNKKTVNEQDVQKELTTAMLKAVAALVLRSVKNTVFLRDCGMVPYIKIFLDDQQYRLSTLSILEQLSVINPEEYMSIAIGALCSSTEGELLLKQDLLQSLLKVLETPKGCCAFRTAGGFNGLLSVIVDMEGALCDQPAGEWATVDLDSKMDLILLTLHTITVAIHLDPVNSHFFQTTGHYEKMAEAIRLLGCFNEEELLKSDIDLTHCRTFAEFVDIVKNSKEHIPLSLHHCLQIVTCLEQVARGALNIDYSKNVEQAPDSCEPQADGKNIHPETEEGLFSQGDQGSIRIIRSAACRTSTISSEFDSRLIGESMIVHPGAICVMMTLLPKIYNQENTQLSIELQFAVTDHVQSLVKSERNRQIMCMSGLLHTLLTHCQTVLNNTAHPLHLSILRIFEKLASQAIEHKLLRQFLRLRNPLKCAASKQKDVSYVRYQMDSHTTSLVTRGYTDPNLNQDFLFEKRKSKSGFSLLNVSRDAAFALHRIISLVSMTSPRNFHPHNVSTPPSFVEFDMSATGYGWLFLPSLATVKGVNADAVTTGGHGTDGRGFPPSAGLSFSTWFLIGKFSSACDSHPVRLFTIVRHMSRMALHFICLSVSISAPDCSLVITTEEEAFQFLDMMEPETKHTSSAPTSVRFMCSKLLIPGQWHHLAVVIAKDMKKTCKLTVYLNGKIIGTAKMQYIQPFPGQSISMEPTAVIDVYGIIGTPHIWKQMSSLIWRLGQAYLFEEVISLETVAALYKLGPNYSGNLQAVSFAGDDVNPEPSPSRLVTEERISFGINANSFSVTTVMDIKSCYNEVDSRQIAQEMGITSRDSSTPVYLARNLAQHLSGTARTIGAALVGHYGVRTFASNTAANSFQFIGGPSVILGFVAMASDDSSMYAAMKVLLSVLSSSTGCEKEMKRINGYKLLAFLLKLKSSLLSNRIFQLILSIVGTMELGSGAATIQNHSAFKDILCDFEVWQNAPDNLDFILLTHYVDLLKSPSDGPRNAEVMHRMNVIKKLIFQLNEPSLTCEKVNIISTIMKNLLKGYFDTKDVLRLGLFLVYTLLPPSLNENVIFPENDLDVSTHALSQTPARTIWLRNQLLQMLLDLICSDNLHPSSKDQEEMFMALGSDWFLLFIQGHLHSTTVLLGAKLLIHFLYNPVIMEKFRDGMPTSSWLSNVAEDCAVLMYNLKSHPWTAAQTACVSPGFAVLQNLLGHHVHIPQVYYLLAALFLQKPSLEVPAEKLDLDSMLQYVIENVSERQKICLCEDVAIVLLELVKIILSKPTTGTEDRWEINYPGSVMQFFCLVHNISPREPLWSSPGFLHALAGTIFPSDSQVTPQDCSVLSEGTCIQETVPPPFTNPARKQVCDFMRILLMDSLINIPAKKHLHPFELLLEVSVFLPLYFLKMSFQTELLEFLMDIVQMTCREEGKATHLARDDYKISNSTQDGKIAILVGNVAFFSKKLVEKLYAGMFVVEPEKILLFITDQIVVVLEKAYSQREQIVSILYNSLNRAILYFLSRPRQSLAEQQTLARSLKVLQDQWDIIFATYNSNVNFITCLMHCLVQIKAGSCPDGFGLKGHKKHPKGIWYHFLPKKNIQTNRKLELPNELDVQSELLKLVETTWSKLMSERRRTLEDTYKIDLLVKQGNSDSGMNISEITPLWEETASKAWQQFIASRKKKLAKVMAVHSQQGKSYPISSSLATAMRTAHKRFVKDTECTVEAFLTCMDAHRKSGQEVFAAVYKNHIQMLQCENNKTSKQWVEVEEQLLRERGLFGPEKGVVFPLGWSQDPAEGPARMRKKMRRNNPSDKKEEAGREYQATSKGLYFKFNPIEESQGMIEGSGLNAEANDVDVLGKEVDENGLDCNQLTFFPSLNETFHSEDFSEQCMETQVILQEMSEAEEVRMKLSVVIVKGHVISEGVLLFGKAHFYICENFTMSESREVYCTKHQPSRITDSFICNMFSKEKPGENPTCSRYPYEEIQEAHYMRFLLQDTALEIFLRCGESKFLVFQNKDQIKAFKRFCSAVPSLKGKRVTEAIINMRKNGGGEKTALHKWQKGKMSNFEYLMYLNTLAGRTYNDLMQYPVFPWIIADYDSETLDLSCPTTYRDLSKPMGAQTEERRAKFVQRYNEVENNDGDLSAQCHYCTHYSSAIIVASFLVRMEPFTTTFLSLQGGSFDVADRMFHSVKKEWDSASKDNMSDVRELIPEFFYLPDFLINSNKFEFGCMQDGTTLGDVVLPKWAKGDPCEFIRLQREALESDYVSANLHLWIDLIFGFKQQGPAAVEAVNVCHPYFNGDLIDLANMKDPLKKSTILGFVSNFGQIPRQLFTKPHPPRLGNQKSNSGKEATSGSAAAGDTQPFFFNLNKLKPSVQALKELIGGPVGHIVCGEKEVFAVEKNKLLIPPLWNMTFSWGFNDHTSAFKSYGTEKSFAISESLADWGQCLCASCPTQSSIITAGTSTVVCVWEISISKDKLKHMKLKQTLYGHTDDVTCLATSLTYSVVISGSLDRTCIIWDYNRLNYITQLPEHNAGLSAVAINDLTGDIASCAGPFLYLWTIKGQLVSSINTSCGPEGDILCCCFTQTFEWDSRNVIVTGCADGIVRLWKTEYVKTQLPAHQVDPVSPGHTAATTPEETGKKWEKHLVLCRELNRNQENSRKRYKNNPAVTALAISRTQNTLLVGDAWGRVFSWSTEG</sequence>
<reference evidence="7 8" key="1">
    <citation type="submission" date="2021-05" db="EMBL/GenBank/DDBJ databases">
        <authorList>
            <person name="Zahm M."/>
            <person name="Klopp C."/>
            <person name="Cabau C."/>
            <person name="Kuhl H."/>
            <person name="Suciu R."/>
            <person name="Ciorpac M."/>
            <person name="Holostenco D."/>
            <person name="Gessner J."/>
            <person name="Wuertz S."/>
            <person name="Hohne C."/>
            <person name="Stock M."/>
            <person name="Gislard M."/>
            <person name="Lluch J."/>
            <person name="Milhes M."/>
            <person name="Lampietro C."/>
            <person name="Lopez Roques C."/>
            <person name="Donnadieu C."/>
            <person name="Du K."/>
            <person name="Schartl M."/>
            <person name="Guiguen Y."/>
        </authorList>
    </citation>
    <scope>NUCLEOTIDE SEQUENCE [LARGE SCALE GENOMIC DNA]</scope>
    <source>
        <strain evidence="7">Hh-F2</strain>
        <tissue evidence="7">Blood</tissue>
    </source>
</reference>
<protein>
    <submittedName>
        <fullName evidence="7">WD repeat- and FYVE domain-containing protein 4-like</fullName>
    </submittedName>
</protein>
<dbReference type="PROSITE" id="PS51783">
    <property type="entry name" value="PH_BEACH"/>
    <property type="match status" value="1"/>
</dbReference>
<keyword evidence="1 3" id="KW-0853">WD repeat</keyword>
<keyword evidence="2" id="KW-0677">Repeat</keyword>
<feature type="region of interest" description="Disordered" evidence="4">
    <location>
        <begin position="2345"/>
        <end position="2371"/>
    </location>
</feature>
<proteinExistence type="predicted"/>
<dbReference type="Gene3D" id="1.10.1540.10">
    <property type="entry name" value="BEACH domain"/>
    <property type="match status" value="1"/>
</dbReference>
<evidence type="ECO:0000259" key="6">
    <source>
        <dbReference type="PROSITE" id="PS51783"/>
    </source>
</evidence>
<dbReference type="SMART" id="SM01026">
    <property type="entry name" value="Beach"/>
    <property type="match status" value="1"/>
</dbReference>
<dbReference type="Pfam" id="PF00400">
    <property type="entry name" value="WD40"/>
    <property type="match status" value="2"/>
</dbReference>
<dbReference type="Pfam" id="PF02138">
    <property type="entry name" value="Beach"/>
    <property type="match status" value="1"/>
</dbReference>
<feature type="region of interest" description="Disordered" evidence="4">
    <location>
        <begin position="44"/>
        <end position="71"/>
    </location>
</feature>
<dbReference type="PANTHER" id="PTHR46108:SF3">
    <property type="entry name" value="WD REPEAT- AND FYVE DOMAIN-CONTAINING PROTEIN 4"/>
    <property type="match status" value="1"/>
</dbReference>
<dbReference type="InterPro" id="IPR051944">
    <property type="entry name" value="BEACH_domain_protein"/>
</dbReference>
<dbReference type="CDD" id="cd06071">
    <property type="entry name" value="Beach"/>
    <property type="match status" value="1"/>
</dbReference>
<name>A0ABR0ZBH6_HUSHU</name>
<dbReference type="SUPFAM" id="SSF81837">
    <property type="entry name" value="BEACH domain"/>
    <property type="match status" value="1"/>
</dbReference>
<dbReference type="InterPro" id="IPR013320">
    <property type="entry name" value="ConA-like_dom_sf"/>
</dbReference>
<organism evidence="7 8">
    <name type="scientific">Huso huso</name>
    <name type="common">Beluga</name>
    <name type="synonym">Acipenser huso</name>
    <dbReference type="NCBI Taxonomy" id="61971"/>
    <lineage>
        <taxon>Eukaryota</taxon>
        <taxon>Metazoa</taxon>
        <taxon>Chordata</taxon>
        <taxon>Craniata</taxon>
        <taxon>Vertebrata</taxon>
        <taxon>Euteleostomi</taxon>
        <taxon>Actinopterygii</taxon>
        <taxon>Chondrostei</taxon>
        <taxon>Acipenseriformes</taxon>
        <taxon>Acipenseridae</taxon>
        <taxon>Huso</taxon>
    </lineage>
</organism>
<feature type="repeat" description="WD" evidence="3">
    <location>
        <begin position="3035"/>
        <end position="3076"/>
    </location>
</feature>
<dbReference type="PROSITE" id="PS50082">
    <property type="entry name" value="WD_REPEATS_2"/>
    <property type="match status" value="1"/>
</dbReference>
<dbReference type="SUPFAM" id="SSF49899">
    <property type="entry name" value="Concanavalin A-like lectins/glucanases"/>
    <property type="match status" value="1"/>
</dbReference>
<keyword evidence="8" id="KW-1185">Reference proteome</keyword>
<dbReference type="InterPro" id="IPR036372">
    <property type="entry name" value="BEACH_dom_sf"/>
</dbReference>